<sequence>MTNPDVTVLSLGAGVQSSALALLACEGQLPKPDAAIFADTRWEPRAVYEHLDRLAVALDRAGIPLYRVSWGDLRADTMDETKYLRLPAFVKGRDGRAAMLRRQCTERYKVEPVKRQIRLLLGAKRSRTGAILSPPAGRTAVQWIGFSTDEIGRVSNHHGTPYLTSRYPLLDLGWSRQDCERWLTSKGWTVAKSACIGCPFHGNRTWRELRDQHPAEWADAVAFDHALRARTFVGPIQQPYLHRSLLPLDEAPIDKVTAAELQERQLSLADVELEENGPADGCSPYGCRSGDSVD</sequence>
<dbReference type="SUPFAM" id="SSF52402">
    <property type="entry name" value="Adenine nucleotide alpha hydrolases-like"/>
    <property type="match status" value="1"/>
</dbReference>
<accession>A0ABV6N319</accession>
<dbReference type="RefSeq" id="WP_273937183.1">
    <property type="nucleotide sequence ID" value="NZ_CP097263.1"/>
</dbReference>
<dbReference type="InterPro" id="IPR014729">
    <property type="entry name" value="Rossmann-like_a/b/a_fold"/>
</dbReference>
<dbReference type="Proteomes" id="UP001589810">
    <property type="component" value="Unassembled WGS sequence"/>
</dbReference>
<organism evidence="2 3">
    <name type="scientific">Kutzneria chonburiensis</name>
    <dbReference type="NCBI Taxonomy" id="1483604"/>
    <lineage>
        <taxon>Bacteria</taxon>
        <taxon>Bacillati</taxon>
        <taxon>Actinomycetota</taxon>
        <taxon>Actinomycetes</taxon>
        <taxon>Pseudonocardiales</taxon>
        <taxon>Pseudonocardiaceae</taxon>
        <taxon>Kutzneria</taxon>
    </lineage>
</organism>
<keyword evidence="3" id="KW-1185">Reference proteome</keyword>
<proteinExistence type="predicted"/>
<name>A0ABV6N319_9PSEU</name>
<dbReference type="EMBL" id="JBHLUD010000013">
    <property type="protein sequence ID" value="MFC0546943.1"/>
    <property type="molecule type" value="Genomic_DNA"/>
</dbReference>
<reference evidence="2 3" key="1">
    <citation type="submission" date="2024-09" db="EMBL/GenBank/DDBJ databases">
        <authorList>
            <person name="Sun Q."/>
            <person name="Mori K."/>
        </authorList>
    </citation>
    <scope>NUCLEOTIDE SEQUENCE [LARGE SCALE GENOMIC DNA]</scope>
    <source>
        <strain evidence="2 3">TBRC 1432</strain>
    </source>
</reference>
<evidence type="ECO:0000313" key="2">
    <source>
        <dbReference type="EMBL" id="MFC0546943.1"/>
    </source>
</evidence>
<evidence type="ECO:0008006" key="4">
    <source>
        <dbReference type="Google" id="ProtNLM"/>
    </source>
</evidence>
<evidence type="ECO:0000256" key="1">
    <source>
        <dbReference type="SAM" id="MobiDB-lite"/>
    </source>
</evidence>
<comment type="caution">
    <text evidence="2">The sequence shown here is derived from an EMBL/GenBank/DDBJ whole genome shotgun (WGS) entry which is preliminary data.</text>
</comment>
<feature type="region of interest" description="Disordered" evidence="1">
    <location>
        <begin position="275"/>
        <end position="294"/>
    </location>
</feature>
<evidence type="ECO:0000313" key="3">
    <source>
        <dbReference type="Proteomes" id="UP001589810"/>
    </source>
</evidence>
<gene>
    <name evidence="2" type="ORF">ACFFH7_35915</name>
</gene>
<dbReference type="Gene3D" id="3.40.50.620">
    <property type="entry name" value="HUPs"/>
    <property type="match status" value="1"/>
</dbReference>
<protein>
    <recommendedName>
        <fullName evidence="4">Phosphoadenosine phosphosulfate reductase</fullName>
    </recommendedName>
</protein>